<gene>
    <name evidence="1" type="ORF">EVAR_64454_1</name>
</gene>
<dbReference type="Proteomes" id="UP000299102">
    <property type="component" value="Unassembled WGS sequence"/>
</dbReference>
<name>A0A4C1ZLG9_EUMVA</name>
<accession>A0A4C1ZLG9</accession>
<evidence type="ECO:0000313" key="1">
    <source>
        <dbReference type="EMBL" id="GBP87457.1"/>
    </source>
</evidence>
<dbReference type="AlphaFoldDB" id="A0A4C1ZLG9"/>
<sequence length="101" mass="11356">MGVLYEVVACAKSPHGNNSKHVDRLSCRHISSTFDCLSSNRDQTSKEWDTRDLIISVIEHDAAVTEWRRPPAPPVISRGRRRALRADAPTTGLTMELKKED</sequence>
<keyword evidence="2" id="KW-1185">Reference proteome</keyword>
<organism evidence="1 2">
    <name type="scientific">Eumeta variegata</name>
    <name type="common">Bagworm moth</name>
    <name type="synonym">Eumeta japonica</name>
    <dbReference type="NCBI Taxonomy" id="151549"/>
    <lineage>
        <taxon>Eukaryota</taxon>
        <taxon>Metazoa</taxon>
        <taxon>Ecdysozoa</taxon>
        <taxon>Arthropoda</taxon>
        <taxon>Hexapoda</taxon>
        <taxon>Insecta</taxon>
        <taxon>Pterygota</taxon>
        <taxon>Neoptera</taxon>
        <taxon>Endopterygota</taxon>
        <taxon>Lepidoptera</taxon>
        <taxon>Glossata</taxon>
        <taxon>Ditrysia</taxon>
        <taxon>Tineoidea</taxon>
        <taxon>Psychidae</taxon>
        <taxon>Oiketicinae</taxon>
        <taxon>Eumeta</taxon>
    </lineage>
</organism>
<proteinExistence type="predicted"/>
<evidence type="ECO:0000313" key="2">
    <source>
        <dbReference type="Proteomes" id="UP000299102"/>
    </source>
</evidence>
<dbReference type="EMBL" id="BGZK01001861">
    <property type="protein sequence ID" value="GBP87457.1"/>
    <property type="molecule type" value="Genomic_DNA"/>
</dbReference>
<reference evidence="1 2" key="1">
    <citation type="journal article" date="2019" name="Commun. Biol.">
        <title>The bagworm genome reveals a unique fibroin gene that provides high tensile strength.</title>
        <authorList>
            <person name="Kono N."/>
            <person name="Nakamura H."/>
            <person name="Ohtoshi R."/>
            <person name="Tomita M."/>
            <person name="Numata K."/>
            <person name="Arakawa K."/>
        </authorList>
    </citation>
    <scope>NUCLEOTIDE SEQUENCE [LARGE SCALE GENOMIC DNA]</scope>
</reference>
<comment type="caution">
    <text evidence="1">The sequence shown here is derived from an EMBL/GenBank/DDBJ whole genome shotgun (WGS) entry which is preliminary data.</text>
</comment>
<protein>
    <submittedName>
        <fullName evidence="1">Uncharacterized protein</fullName>
    </submittedName>
</protein>